<reference evidence="3 4" key="1">
    <citation type="submission" date="2013-09" db="EMBL/GenBank/DDBJ databases">
        <title>Genome sequencing of Phaeobacter antarcticus sp. nov. SM1211.</title>
        <authorList>
            <person name="Zhang X.-Y."/>
            <person name="Liu C."/>
            <person name="Chen X.-L."/>
            <person name="Xie B.-B."/>
            <person name="Qin Q.-L."/>
            <person name="Rong J.-C."/>
            <person name="Zhang Y.-Z."/>
        </authorList>
    </citation>
    <scope>NUCLEOTIDE SEQUENCE [LARGE SCALE GENOMIC DNA]</scope>
    <source>
        <strain evidence="3 4">SM1211</strain>
    </source>
</reference>
<dbReference type="SUPFAM" id="SSF53474">
    <property type="entry name" value="alpha/beta-Hydrolases"/>
    <property type="match status" value="1"/>
</dbReference>
<gene>
    <name evidence="3" type="ORF">P775_11310</name>
</gene>
<evidence type="ECO:0000256" key="1">
    <source>
        <dbReference type="ARBA" id="ARBA00008645"/>
    </source>
</evidence>
<dbReference type="Gene3D" id="3.40.50.1820">
    <property type="entry name" value="alpha/beta hydrolase"/>
    <property type="match status" value="1"/>
</dbReference>
<sequence length="255" mass="28271">MFAHGFGCDQMVWKDIVPAFENEAKTIVFDQAGSGKADPLIYDRQRHSSLHGYADDLIALLDELDPGQVHFVGHSVSAMIGALASLRRPDLFASLIMICPSAFYLNTASYKGGFDKKMLEELIELMDSNYIGWAKVFAPLVVGNQSSPEHVEKFVETLCRTDPEYAGGFARITFFSDCRDELTKVQIPTVILQCLDDPVAPDEAIRFVHDAVKGSELVQLNASGHCPHITHPQTTITALRRILKNNFGLRMTDVV</sequence>
<dbReference type="AlphaFoldDB" id="A0A2G8REZ6"/>
<keyword evidence="4" id="KW-1185">Reference proteome</keyword>
<name>A0A2G8REZ6_9RHOB</name>
<dbReference type="InterPro" id="IPR029058">
    <property type="entry name" value="AB_hydrolase_fold"/>
</dbReference>
<protein>
    <recommendedName>
        <fullName evidence="2">AB hydrolase-1 domain-containing protein</fullName>
    </recommendedName>
</protein>
<dbReference type="Pfam" id="PF00561">
    <property type="entry name" value="Abhydrolase_1"/>
    <property type="match status" value="1"/>
</dbReference>
<dbReference type="OrthoDB" id="8680283at2"/>
<evidence type="ECO:0000259" key="2">
    <source>
        <dbReference type="Pfam" id="PF00561"/>
    </source>
</evidence>
<feature type="domain" description="AB hydrolase-1" evidence="2">
    <location>
        <begin position="2"/>
        <end position="232"/>
    </location>
</feature>
<dbReference type="PANTHER" id="PTHR43039">
    <property type="entry name" value="ESTERASE-RELATED"/>
    <property type="match status" value="1"/>
</dbReference>
<evidence type="ECO:0000313" key="3">
    <source>
        <dbReference type="EMBL" id="PIL20063.1"/>
    </source>
</evidence>
<accession>A0A2G8REZ6</accession>
<proteinExistence type="inferred from homology"/>
<organism evidence="3 4">
    <name type="scientific">Puniceibacterium antarcticum</name>
    <dbReference type="NCBI Taxonomy" id="1206336"/>
    <lineage>
        <taxon>Bacteria</taxon>
        <taxon>Pseudomonadati</taxon>
        <taxon>Pseudomonadota</taxon>
        <taxon>Alphaproteobacteria</taxon>
        <taxon>Rhodobacterales</taxon>
        <taxon>Paracoccaceae</taxon>
        <taxon>Puniceibacterium</taxon>
    </lineage>
</organism>
<comment type="similarity">
    <text evidence="1">Belongs to the AB hydrolase superfamily.</text>
</comment>
<dbReference type="Proteomes" id="UP000231259">
    <property type="component" value="Unassembled WGS sequence"/>
</dbReference>
<dbReference type="InterPro" id="IPR000073">
    <property type="entry name" value="AB_hydrolase_1"/>
</dbReference>
<evidence type="ECO:0000313" key="4">
    <source>
        <dbReference type="Proteomes" id="UP000231259"/>
    </source>
</evidence>
<comment type="caution">
    <text evidence="3">The sequence shown here is derived from an EMBL/GenBank/DDBJ whole genome shotgun (WGS) entry which is preliminary data.</text>
</comment>
<dbReference type="EMBL" id="AWWI01000067">
    <property type="protein sequence ID" value="PIL20063.1"/>
    <property type="molecule type" value="Genomic_DNA"/>
</dbReference>